<name>A0A0A8XYA6_ARUDO</name>
<protein>
    <submittedName>
        <fullName evidence="1">Uncharacterized protein</fullName>
    </submittedName>
</protein>
<evidence type="ECO:0000313" key="1">
    <source>
        <dbReference type="EMBL" id="JAD17753.1"/>
    </source>
</evidence>
<sequence>MFDFRQLANYICYVALVAMYTRSNAPLCCIHFESK</sequence>
<proteinExistence type="predicted"/>
<dbReference type="AlphaFoldDB" id="A0A0A8XYA6"/>
<dbReference type="EMBL" id="GBRH01280142">
    <property type="protein sequence ID" value="JAD17753.1"/>
    <property type="molecule type" value="Transcribed_RNA"/>
</dbReference>
<reference evidence="1" key="1">
    <citation type="submission" date="2014-09" db="EMBL/GenBank/DDBJ databases">
        <authorList>
            <person name="Magalhaes I.L.F."/>
            <person name="Oliveira U."/>
            <person name="Santos F.R."/>
            <person name="Vidigal T.H.D.A."/>
            <person name="Brescovit A.D."/>
            <person name="Santos A.J."/>
        </authorList>
    </citation>
    <scope>NUCLEOTIDE SEQUENCE</scope>
    <source>
        <tissue evidence="1">Shoot tissue taken approximately 20 cm above the soil surface</tissue>
    </source>
</reference>
<accession>A0A0A8XYA6</accession>
<organism evidence="1">
    <name type="scientific">Arundo donax</name>
    <name type="common">Giant reed</name>
    <name type="synonym">Donax arundinaceus</name>
    <dbReference type="NCBI Taxonomy" id="35708"/>
    <lineage>
        <taxon>Eukaryota</taxon>
        <taxon>Viridiplantae</taxon>
        <taxon>Streptophyta</taxon>
        <taxon>Embryophyta</taxon>
        <taxon>Tracheophyta</taxon>
        <taxon>Spermatophyta</taxon>
        <taxon>Magnoliopsida</taxon>
        <taxon>Liliopsida</taxon>
        <taxon>Poales</taxon>
        <taxon>Poaceae</taxon>
        <taxon>PACMAD clade</taxon>
        <taxon>Arundinoideae</taxon>
        <taxon>Arundineae</taxon>
        <taxon>Arundo</taxon>
    </lineage>
</organism>
<reference evidence="1" key="2">
    <citation type="journal article" date="2015" name="Data Brief">
        <title>Shoot transcriptome of the giant reed, Arundo donax.</title>
        <authorList>
            <person name="Barrero R.A."/>
            <person name="Guerrero F.D."/>
            <person name="Moolhuijzen P."/>
            <person name="Goolsby J.A."/>
            <person name="Tidwell J."/>
            <person name="Bellgard S.E."/>
            <person name="Bellgard M.I."/>
        </authorList>
    </citation>
    <scope>NUCLEOTIDE SEQUENCE</scope>
    <source>
        <tissue evidence="1">Shoot tissue taken approximately 20 cm above the soil surface</tissue>
    </source>
</reference>